<dbReference type="InterPro" id="IPR056166">
    <property type="entry name" value="TPR_ELP1"/>
</dbReference>
<comment type="pathway">
    <text evidence="1">tRNA modification; 5-methoxycarbonylmethyl-2-thiouridine-tRNA biosynthesis.</text>
</comment>
<sequence length="1299" mass="145239">MRNLRCVRSARRKIPADALPLTASAWDTSASSLICTFGPSESSAVIELKRLVDEASTAPDAFALIASWDAPCPLPELPCDKVLNLQYFPDTLTSCLVLAGGDIVIVREEPLPGEDLIEIVGSVDAGITAAAWSPDEELLAITTRANTLLYMTRDFENVTNITFTPEDIKASNHVSVGWGKSETQFKGKRAKALRDPTMPERVDEGALSPLDDERVTITWRGDGAYLAVNSIESAKRRMIRVYSREGTLDSVSEPVDYLEGALSWRPAGNIIASIQRRNDRIDVVFFERNGLRHGEFSLRLTTEEMKTWGSSITLAWNSDSTVLAVCFLDRVQLWTMGNYHYYLKQEIKFEEEPVAASVVQPRWNPEKALKLSLSTHYISASLEYVFSVAGSSTVQPRDYGAVAVIDGRNLKVTPLRLANVPPPMALHEVQLENNAIDLAINTSSSLIAVLHNSEVCIYRYEISTKAAQDPVLDTIHAFEDHPAARPRQIVFRGDSEIFVLLDSEDIAESLVYHKTLDQSNFSMLPLDSPKIHTIFTSVDYNKLCIQDDASAVSTVSADINDGQSSLCRFPVKASWAEVVSHDDEEIAFGLTANGTLYANKRQLVKNCTSFRVTPAHLIFTTTQHLLKFVHLASSEELEVPLDEPEKDERCRSIERGARLVSVMPSSYSVTLQMPRGNLETIFPRALVVAGIRKSIANKKYKRAFMACRNQRVDMNILHDHMPEQFMASIQLFIDQLKNFAHVDLFLSQLRNEDVAQTMYKETAKRANGGVPRDVVLTGESRFDVNTKVNRICDAFLQVLEKRTETNLQNIVTANVCKTPPDLEGGLRIVAKLKEQDTSLAERAAEHICFLADVNQLYDHALGMYNLDVALLIAQQSQKDPREYLPYLQSLQEMEPLRRQFTIDDNLGRRSKALSHLYEMDAFDELKTYAEKHELYSDAIALHKYQQERLKGIMKLYADYLNSRNRFKEAGIAFEYLSDYASATEAYRAANMWRESLASATAVPLPEAELTSLAEALAEGLTETKEFYAAATVQLDYLNDLEGAARTFCKGYFFAEAMRVVGLRRKLDLIESAIDPGLIEGSASMTELLADCKSQINAQVPRLRELRVKKAEDPLAFFDGVESSDIPDNVSVAPTDATTSAGTFMTRYTNRSGTVNTATTRRTSKNRRREERKRARGKKGSVYEEEYLVNSIGRLIERVNQINEEVQRLVEGLMRRGMRERAAAVEAIMEDVVAACKGCVDEVYQVEKKEPVIMPGQEGQEGVEVPTVGADGVYWDAMMAERQKKEPPVVKGFEKLSLVG</sequence>
<dbReference type="Pfam" id="PF23936">
    <property type="entry name" value="HB_ELP1"/>
    <property type="match status" value="1"/>
</dbReference>
<dbReference type="Pfam" id="PF23878">
    <property type="entry name" value="TPR_ELP1"/>
    <property type="match status" value="1"/>
</dbReference>
<feature type="domain" description="ELP1 N-terminal second beta-propeller" evidence="8">
    <location>
        <begin position="404"/>
        <end position="660"/>
    </location>
</feature>
<evidence type="ECO:0000256" key="2">
    <source>
        <dbReference type="ARBA" id="ARBA00006086"/>
    </source>
</evidence>
<reference evidence="12" key="1">
    <citation type="submission" date="2020-04" db="EMBL/GenBank/DDBJ databases">
        <title>Genome Assembly and Annotation of Botryosphaeria dothidea sdau 11-99, a Latent Pathogen of Apple Fruit Ring Rot in China.</title>
        <authorList>
            <person name="Yu C."/>
            <person name="Diao Y."/>
            <person name="Lu Q."/>
            <person name="Zhao J."/>
            <person name="Cui S."/>
            <person name="Peng C."/>
            <person name="He B."/>
            <person name="Liu H."/>
        </authorList>
    </citation>
    <scope>NUCLEOTIDE SEQUENCE [LARGE SCALE GENOMIC DNA]</scope>
    <source>
        <strain evidence="12">Sdau11-99</strain>
    </source>
</reference>
<evidence type="ECO:0000313" key="13">
    <source>
        <dbReference type="Proteomes" id="UP000572817"/>
    </source>
</evidence>
<keyword evidence="3 5" id="KW-0963">Cytoplasm</keyword>
<evidence type="ECO:0000259" key="9">
    <source>
        <dbReference type="Pfam" id="PF23878"/>
    </source>
</evidence>
<dbReference type="InterPro" id="IPR006849">
    <property type="entry name" value="Elp1"/>
</dbReference>
<dbReference type="GO" id="GO:0002926">
    <property type="term" value="P:tRNA wobble base 5-methoxycarbonylmethyl-2-thiouridinylation"/>
    <property type="evidence" value="ECO:0007669"/>
    <property type="project" value="TreeGrafter"/>
</dbReference>
<name>A0A8H4J5E2_9PEZI</name>
<keyword evidence="5" id="KW-0539">Nucleus</keyword>
<feature type="domain" description="ELP1 three-helical bundle" evidence="11">
    <location>
        <begin position="1067"/>
        <end position="1236"/>
    </location>
</feature>
<evidence type="ECO:0000259" key="7">
    <source>
        <dbReference type="Pfam" id="PF04762"/>
    </source>
</evidence>
<dbReference type="Pfam" id="PF23925">
    <property type="entry name" value="A-sol_ELP1"/>
    <property type="match status" value="1"/>
</dbReference>
<evidence type="ECO:0000259" key="8">
    <source>
        <dbReference type="Pfam" id="PF23797"/>
    </source>
</evidence>
<feature type="domain" description="ELP1 first N-terminal beta-propeller" evidence="7">
    <location>
        <begin position="1"/>
        <end position="357"/>
    </location>
</feature>
<dbReference type="PANTHER" id="PTHR12747:SF0">
    <property type="entry name" value="ELONGATOR COMPLEX PROTEIN 1"/>
    <property type="match status" value="1"/>
</dbReference>
<keyword evidence="4" id="KW-0819">tRNA processing</keyword>
<dbReference type="InterPro" id="IPR056165">
    <property type="entry name" value="Beta-prop_ELP1_2nd"/>
</dbReference>
<dbReference type="Pfam" id="PF04762">
    <property type="entry name" value="Beta-prop_ELP1_1st"/>
    <property type="match status" value="1"/>
</dbReference>
<dbReference type="GO" id="GO:0000049">
    <property type="term" value="F:tRNA binding"/>
    <property type="evidence" value="ECO:0007669"/>
    <property type="project" value="TreeGrafter"/>
</dbReference>
<evidence type="ECO:0000256" key="1">
    <source>
        <dbReference type="ARBA" id="ARBA00005043"/>
    </source>
</evidence>
<dbReference type="PANTHER" id="PTHR12747">
    <property type="entry name" value="ELONGATOR COMPLEX PROTEIN 1"/>
    <property type="match status" value="1"/>
</dbReference>
<dbReference type="Proteomes" id="UP000572817">
    <property type="component" value="Unassembled WGS sequence"/>
</dbReference>
<dbReference type="InterPro" id="IPR056169">
    <property type="entry name" value="HB_ELP1"/>
</dbReference>
<evidence type="ECO:0000256" key="3">
    <source>
        <dbReference type="ARBA" id="ARBA00022490"/>
    </source>
</evidence>
<feature type="domain" description="ELP1 alpha-solenoid" evidence="10">
    <location>
        <begin position="684"/>
        <end position="890"/>
    </location>
</feature>
<comment type="similarity">
    <text evidence="2 5">Belongs to the ELP1/IKA1 family.</text>
</comment>
<comment type="subcellular location">
    <subcellularLocation>
        <location evidence="5">Cytoplasm</location>
    </subcellularLocation>
    <subcellularLocation>
        <location evidence="5">Nucleus</location>
    </subcellularLocation>
</comment>
<feature type="region of interest" description="Disordered" evidence="6">
    <location>
        <begin position="1151"/>
        <end position="1176"/>
    </location>
</feature>
<evidence type="ECO:0000313" key="12">
    <source>
        <dbReference type="EMBL" id="KAF4312959.1"/>
    </source>
</evidence>
<dbReference type="EMBL" id="WWBZ02000001">
    <property type="protein sequence ID" value="KAF4312959.1"/>
    <property type="molecule type" value="Genomic_DNA"/>
</dbReference>
<comment type="function">
    <text evidence="5">Component of the elongator complex which is required for multiple tRNA modifications, including mcm5U (5-methoxycarbonylmethyl uridine), mcm5s2U (5-methoxycarbonylmethyl-2-thiouridine), and ncm5U (5-carbamoylmethyl uridine). The elongator complex catalyzes formation of carboxymethyluridine in the wobble base at position 34 in tRNAs.</text>
</comment>
<comment type="caution">
    <text evidence="12">The sequence shown here is derived from an EMBL/GenBank/DDBJ whole genome shotgun (WGS) entry which is preliminary data.</text>
</comment>
<keyword evidence="13" id="KW-1185">Reference proteome</keyword>
<dbReference type="OrthoDB" id="40048at2759"/>
<dbReference type="PIRSF" id="PIRSF017233">
    <property type="entry name" value="IKAP"/>
    <property type="match status" value="1"/>
</dbReference>
<accession>A0A8H4J5E2</accession>
<evidence type="ECO:0000256" key="5">
    <source>
        <dbReference type="PIRNR" id="PIRNR017233"/>
    </source>
</evidence>
<dbReference type="InterPro" id="IPR056167">
    <property type="entry name" value="A-sol_ELP1"/>
</dbReference>
<dbReference type="GO" id="GO:0033588">
    <property type="term" value="C:elongator holoenzyme complex"/>
    <property type="evidence" value="ECO:0007669"/>
    <property type="project" value="InterPro"/>
</dbReference>
<organism evidence="12 13">
    <name type="scientific">Botryosphaeria dothidea</name>
    <dbReference type="NCBI Taxonomy" id="55169"/>
    <lineage>
        <taxon>Eukaryota</taxon>
        <taxon>Fungi</taxon>
        <taxon>Dikarya</taxon>
        <taxon>Ascomycota</taxon>
        <taxon>Pezizomycotina</taxon>
        <taxon>Dothideomycetes</taxon>
        <taxon>Dothideomycetes incertae sedis</taxon>
        <taxon>Botryosphaeriales</taxon>
        <taxon>Botryosphaeriaceae</taxon>
        <taxon>Botryosphaeria</taxon>
    </lineage>
</organism>
<proteinExistence type="inferred from homology"/>
<gene>
    <name evidence="12" type="ORF">GTA08_BOTSDO00843</name>
</gene>
<dbReference type="UniPathway" id="UPA00988"/>
<protein>
    <recommendedName>
        <fullName evidence="5">Elongator complex protein 1</fullName>
    </recommendedName>
</protein>
<dbReference type="GO" id="GO:0005634">
    <property type="term" value="C:nucleus"/>
    <property type="evidence" value="ECO:0007669"/>
    <property type="project" value="UniProtKB-SubCell"/>
</dbReference>
<evidence type="ECO:0000259" key="10">
    <source>
        <dbReference type="Pfam" id="PF23925"/>
    </source>
</evidence>
<evidence type="ECO:0000256" key="6">
    <source>
        <dbReference type="SAM" id="MobiDB-lite"/>
    </source>
</evidence>
<dbReference type="SUPFAM" id="SSF69322">
    <property type="entry name" value="Tricorn protease domain 2"/>
    <property type="match status" value="1"/>
</dbReference>
<dbReference type="GO" id="GO:0005829">
    <property type="term" value="C:cytosol"/>
    <property type="evidence" value="ECO:0007669"/>
    <property type="project" value="TreeGrafter"/>
</dbReference>
<evidence type="ECO:0000259" key="11">
    <source>
        <dbReference type="Pfam" id="PF23936"/>
    </source>
</evidence>
<dbReference type="Pfam" id="PF23797">
    <property type="entry name" value="Beta-prop_ELP1_2nd"/>
    <property type="match status" value="1"/>
</dbReference>
<feature type="domain" description="ELP1 TPR" evidence="9">
    <location>
        <begin position="899"/>
        <end position="1058"/>
    </location>
</feature>
<dbReference type="InterPro" id="IPR056164">
    <property type="entry name" value="Beta-prop_ELP1_1st"/>
</dbReference>
<evidence type="ECO:0000256" key="4">
    <source>
        <dbReference type="ARBA" id="ARBA00022694"/>
    </source>
</evidence>